<reference evidence="6" key="1">
    <citation type="submission" date="2022-02" db="EMBL/GenBank/DDBJ databases">
        <title>Characterization of Tn125 harboring carbapenem-resistant Acinetobacter bereziniae clinical isolates.</title>
        <authorList>
            <person name="Wong N.-K."/>
            <person name="Pan Q."/>
        </authorList>
    </citation>
    <scope>NUCLEOTIDE SEQUENCE</scope>
    <source>
        <strain evidence="6">GD03393</strain>
    </source>
</reference>
<evidence type="ECO:0000256" key="1">
    <source>
        <dbReference type="ARBA" id="ARBA00004651"/>
    </source>
</evidence>
<evidence type="ECO:0000256" key="4">
    <source>
        <dbReference type="ARBA" id="ARBA00022989"/>
    </source>
</evidence>
<keyword evidence="5" id="KW-0472">Membrane</keyword>
<dbReference type="EMBL" id="CP092085">
    <property type="protein sequence ID" value="UUN97811.1"/>
    <property type="molecule type" value="Genomic_DNA"/>
</dbReference>
<evidence type="ECO:0000256" key="5">
    <source>
        <dbReference type="ARBA" id="ARBA00023136"/>
    </source>
</evidence>
<dbReference type="SUPFAM" id="SSF103473">
    <property type="entry name" value="MFS general substrate transporter"/>
    <property type="match status" value="1"/>
</dbReference>
<dbReference type="InterPro" id="IPR036259">
    <property type="entry name" value="MFS_trans_sf"/>
</dbReference>
<keyword evidence="3" id="KW-0812">Transmembrane</keyword>
<evidence type="ECO:0000313" key="7">
    <source>
        <dbReference type="Proteomes" id="UP000644140"/>
    </source>
</evidence>
<dbReference type="InterPro" id="IPR050189">
    <property type="entry name" value="MFS_Efflux_Transporters"/>
</dbReference>
<dbReference type="PANTHER" id="PTHR43124">
    <property type="entry name" value="PURINE EFFLUX PUMP PBUE"/>
    <property type="match status" value="1"/>
</dbReference>
<evidence type="ECO:0000313" key="6">
    <source>
        <dbReference type="EMBL" id="UUN97811.1"/>
    </source>
</evidence>
<comment type="subcellular location">
    <subcellularLocation>
        <location evidence="1">Cell membrane</location>
        <topology evidence="1">Multi-pass membrane protein</topology>
    </subcellularLocation>
</comment>
<dbReference type="GO" id="GO:0022857">
    <property type="term" value="F:transmembrane transporter activity"/>
    <property type="evidence" value="ECO:0007669"/>
    <property type="project" value="InterPro"/>
</dbReference>
<organism evidence="6 7">
    <name type="scientific">Acinetobacter bereziniae</name>
    <name type="common">Acinetobacter genomosp. 10</name>
    <dbReference type="NCBI Taxonomy" id="106648"/>
    <lineage>
        <taxon>Bacteria</taxon>
        <taxon>Pseudomonadati</taxon>
        <taxon>Pseudomonadota</taxon>
        <taxon>Gammaproteobacteria</taxon>
        <taxon>Moraxellales</taxon>
        <taxon>Moraxellaceae</taxon>
        <taxon>Acinetobacter</taxon>
    </lineage>
</organism>
<dbReference type="PROSITE" id="PS50850">
    <property type="entry name" value="MFS"/>
    <property type="match status" value="1"/>
</dbReference>
<sequence length="410" mass="44655">MSDHQKSQKQPSPKNTVEKLPVLQLLAFTLAGFLAIMTETLPAGLLPQISQGLAITEAQAGQFITLYALGSVIAAIPVITLTRDWNRRPLFLYAIIGLLIFNSLTAISTHYYFILVARFFAGMSAGVIWGLLAGYARRLVSFHLQGKALAIASVGQPLALSLGVPLATWFGHLFGWNQVFWAMSVLALILIIWVRAMIPDFQSQPQQHNKSITRVVSSAGILPILAVLLFWILTHNMLYTYIAPFLTSVDLSQHLDLILMLFGVSSILGIWLVGLWIDRHLRKLTIISLIVFALSCVLLIFIHNDLIVLACIAIWGMTFGGAPTLLQTALADAAQEDADAAQEDADVAQSMLVTVFNLAVAAGGWLGGMILNHTGASSFPHYMLGLLIVALLIVSLSHQHAFKSGQRKLA</sequence>
<dbReference type="InterPro" id="IPR011701">
    <property type="entry name" value="MFS"/>
</dbReference>
<protein>
    <submittedName>
        <fullName evidence="6">MFS transporter</fullName>
    </submittedName>
</protein>
<keyword evidence="4" id="KW-1133">Transmembrane helix</keyword>
<accession>A0A8I1ALH2</accession>
<name>A0A8I1ALH2_ACIBZ</name>
<proteinExistence type="predicted"/>
<evidence type="ECO:0000256" key="2">
    <source>
        <dbReference type="ARBA" id="ARBA00022475"/>
    </source>
</evidence>
<dbReference type="RefSeq" id="WP_198114698.1">
    <property type="nucleotide sequence ID" value="NZ_CP066121.1"/>
</dbReference>
<gene>
    <name evidence="6" type="ORF">I9054_021280</name>
</gene>
<dbReference type="CDD" id="cd17324">
    <property type="entry name" value="MFS_NepI_like"/>
    <property type="match status" value="1"/>
</dbReference>
<evidence type="ECO:0000256" key="3">
    <source>
        <dbReference type="ARBA" id="ARBA00022692"/>
    </source>
</evidence>
<dbReference type="Pfam" id="PF07690">
    <property type="entry name" value="MFS_1"/>
    <property type="match status" value="1"/>
</dbReference>
<dbReference type="Proteomes" id="UP000644140">
    <property type="component" value="Chromosome"/>
</dbReference>
<dbReference type="AlphaFoldDB" id="A0A8I1ALH2"/>
<keyword evidence="2" id="KW-1003">Cell membrane</keyword>
<dbReference type="InterPro" id="IPR020846">
    <property type="entry name" value="MFS_dom"/>
</dbReference>
<dbReference type="PANTHER" id="PTHR43124:SF3">
    <property type="entry name" value="CHLORAMPHENICOL EFFLUX PUMP RV0191"/>
    <property type="match status" value="1"/>
</dbReference>
<dbReference type="Gene3D" id="1.20.1250.20">
    <property type="entry name" value="MFS general substrate transporter like domains"/>
    <property type="match status" value="1"/>
</dbReference>
<dbReference type="GO" id="GO:0005886">
    <property type="term" value="C:plasma membrane"/>
    <property type="evidence" value="ECO:0007669"/>
    <property type="project" value="UniProtKB-SubCell"/>
</dbReference>